<feature type="chain" id="PRO_5043933487" evidence="1">
    <location>
        <begin position="22"/>
        <end position="261"/>
    </location>
</feature>
<comment type="caution">
    <text evidence="2">The sequence shown here is derived from an EMBL/GenBank/DDBJ whole genome shotgun (WGS) entry which is preliminary data.</text>
</comment>
<accession>A0AAV7PMD0</accession>
<gene>
    <name evidence="2" type="ORF">NDU88_004967</name>
</gene>
<evidence type="ECO:0000313" key="3">
    <source>
        <dbReference type="Proteomes" id="UP001066276"/>
    </source>
</evidence>
<proteinExistence type="predicted"/>
<evidence type="ECO:0000256" key="1">
    <source>
        <dbReference type="SAM" id="SignalP"/>
    </source>
</evidence>
<dbReference type="Proteomes" id="UP001066276">
    <property type="component" value="Chromosome 7"/>
</dbReference>
<sequence length="261" mass="26357">MVIAFLLAALCCSLSAGNSLARDRRHVETVKYTYYKGGNSGGFSGSVEEKKMYSKDQAKMFSFLFQGIVCLYNSVRNWPADKKPAAYKFIVENSISFVETTASSCGLSVQQLFLNQNDFNIYLELRKIAQIGNYENIRHVERTCDGLFAGLGGALGGVLHGLGLAAGDIGLCLTGILGGIAGLAGGLLGGILNAAGGLVGGAEHLVTGILGGAANLAGGIAGGLGGALGGLVKGVSNIGGVSTGGHSGGLLGGHSGGFLGL</sequence>
<keyword evidence="1" id="KW-0732">Signal</keyword>
<evidence type="ECO:0000313" key="2">
    <source>
        <dbReference type="EMBL" id="KAJ1126560.1"/>
    </source>
</evidence>
<organism evidence="2 3">
    <name type="scientific">Pleurodeles waltl</name>
    <name type="common">Iberian ribbed newt</name>
    <dbReference type="NCBI Taxonomy" id="8319"/>
    <lineage>
        <taxon>Eukaryota</taxon>
        <taxon>Metazoa</taxon>
        <taxon>Chordata</taxon>
        <taxon>Craniata</taxon>
        <taxon>Vertebrata</taxon>
        <taxon>Euteleostomi</taxon>
        <taxon>Amphibia</taxon>
        <taxon>Batrachia</taxon>
        <taxon>Caudata</taxon>
        <taxon>Salamandroidea</taxon>
        <taxon>Salamandridae</taxon>
        <taxon>Pleurodelinae</taxon>
        <taxon>Pleurodeles</taxon>
    </lineage>
</organism>
<name>A0AAV7PMD0_PLEWA</name>
<feature type="signal peptide" evidence="1">
    <location>
        <begin position="1"/>
        <end position="21"/>
    </location>
</feature>
<protein>
    <submittedName>
        <fullName evidence="2">Uncharacterized protein</fullName>
    </submittedName>
</protein>
<dbReference type="EMBL" id="JANPWB010000011">
    <property type="protein sequence ID" value="KAJ1126560.1"/>
    <property type="molecule type" value="Genomic_DNA"/>
</dbReference>
<reference evidence="2" key="1">
    <citation type="journal article" date="2022" name="bioRxiv">
        <title>Sequencing and chromosome-scale assembly of the giantPleurodeles waltlgenome.</title>
        <authorList>
            <person name="Brown T."/>
            <person name="Elewa A."/>
            <person name="Iarovenko S."/>
            <person name="Subramanian E."/>
            <person name="Araus A.J."/>
            <person name="Petzold A."/>
            <person name="Susuki M."/>
            <person name="Suzuki K.-i.T."/>
            <person name="Hayashi T."/>
            <person name="Toyoda A."/>
            <person name="Oliveira C."/>
            <person name="Osipova E."/>
            <person name="Leigh N.D."/>
            <person name="Simon A."/>
            <person name="Yun M.H."/>
        </authorList>
    </citation>
    <scope>NUCLEOTIDE SEQUENCE</scope>
    <source>
        <strain evidence="2">20211129_DDA</strain>
        <tissue evidence="2">Liver</tissue>
    </source>
</reference>
<dbReference type="AlphaFoldDB" id="A0AAV7PMD0"/>
<keyword evidence="3" id="KW-1185">Reference proteome</keyword>